<evidence type="ECO:0000313" key="3">
    <source>
        <dbReference type="EMBL" id="MCH4812037.1"/>
    </source>
</evidence>
<accession>A0ABS9S7F2</accession>
<keyword evidence="4" id="KW-1185">Reference proteome</keyword>
<dbReference type="RefSeq" id="WP_240718395.1">
    <property type="nucleotide sequence ID" value="NZ_JAKVTW010000007.1"/>
</dbReference>
<dbReference type="GO" id="GO:0004851">
    <property type="term" value="F:uroporphyrin-III C-methyltransferase activity"/>
    <property type="evidence" value="ECO:0007669"/>
    <property type="project" value="UniProtKB-EC"/>
</dbReference>
<evidence type="ECO:0000256" key="1">
    <source>
        <dbReference type="SAM" id="MobiDB-lite"/>
    </source>
</evidence>
<keyword evidence="3" id="KW-0489">Methyltransferase</keyword>
<feature type="transmembrane region" description="Helical" evidence="2">
    <location>
        <begin position="206"/>
        <end position="226"/>
    </location>
</feature>
<feature type="region of interest" description="Disordered" evidence="1">
    <location>
        <begin position="240"/>
        <end position="274"/>
    </location>
</feature>
<dbReference type="PANTHER" id="PTHR38043">
    <property type="entry name" value="PROTEIN HEMX"/>
    <property type="match status" value="1"/>
</dbReference>
<dbReference type="Pfam" id="PF04375">
    <property type="entry name" value="HemX"/>
    <property type="match status" value="1"/>
</dbReference>
<dbReference type="Proteomes" id="UP001320609">
    <property type="component" value="Unassembled WGS sequence"/>
</dbReference>
<evidence type="ECO:0000256" key="2">
    <source>
        <dbReference type="SAM" id="Phobius"/>
    </source>
</evidence>
<dbReference type="GO" id="GO:0032259">
    <property type="term" value="P:methylation"/>
    <property type="evidence" value="ECO:0007669"/>
    <property type="project" value="UniProtKB-KW"/>
</dbReference>
<name>A0ABS9S7F2_9GAMM</name>
<keyword evidence="2" id="KW-0812">Transmembrane</keyword>
<feature type="compositionally biased region" description="Basic and acidic residues" evidence="1">
    <location>
        <begin position="112"/>
        <end position="126"/>
    </location>
</feature>
<feature type="compositionally biased region" description="Low complexity" evidence="1">
    <location>
        <begin position="240"/>
        <end position="253"/>
    </location>
</feature>
<reference evidence="3 4" key="1">
    <citation type="submission" date="2022-03" db="EMBL/GenBank/DDBJ databases">
        <title>Genomic signatures underlying metal tolerance in selected Arctic bacterial isolates.</title>
        <authorList>
            <person name="Thomas F.A."/>
            <person name="Venkatachalam S."/>
            <person name="Krishnan K.P."/>
        </authorList>
    </citation>
    <scope>NUCLEOTIDE SEQUENCE [LARGE SCALE GENOMIC DNA]</scope>
    <source>
        <strain evidence="3 4">HM116</strain>
    </source>
</reference>
<keyword evidence="2" id="KW-1133">Transmembrane helix</keyword>
<feature type="region of interest" description="Disordered" evidence="1">
    <location>
        <begin position="1"/>
        <end position="202"/>
    </location>
</feature>
<comment type="caution">
    <text evidence="3">The sequence shown here is derived from an EMBL/GenBank/DDBJ whole genome shotgun (WGS) entry which is preliminary data.</text>
</comment>
<feature type="compositionally biased region" description="Low complexity" evidence="1">
    <location>
        <begin position="28"/>
        <end position="57"/>
    </location>
</feature>
<feature type="compositionally biased region" description="Gly residues" evidence="1">
    <location>
        <begin position="184"/>
        <end position="202"/>
    </location>
</feature>
<keyword evidence="2" id="KW-0472">Membrane</keyword>
<organism evidence="3 4">
    <name type="scientific">Vreelandella neptunia</name>
    <dbReference type="NCBI Taxonomy" id="115551"/>
    <lineage>
        <taxon>Bacteria</taxon>
        <taxon>Pseudomonadati</taxon>
        <taxon>Pseudomonadota</taxon>
        <taxon>Gammaproteobacteria</taxon>
        <taxon>Oceanospirillales</taxon>
        <taxon>Halomonadaceae</taxon>
        <taxon>Vreelandella</taxon>
    </lineage>
</organism>
<dbReference type="EC" id="2.1.1.107" evidence="3"/>
<feature type="compositionally biased region" description="Basic and acidic residues" evidence="1">
    <location>
        <begin position="255"/>
        <end position="269"/>
    </location>
</feature>
<sequence length="544" mass="57598">MSKQVNDQDDVQPTSADASQGVPKTTDKAASTTDATEPSTAPTSQSSATPSQSGAKNSRSRRRGKGSPNAGSTAASTSETSTSEPSTLEANTPQTGTKSADVTPPNASASDTTKESMTKKSTDKENTSTTPSKPSGAAASSPSNTPASASNSSSAAAKPTPAKPTPDKDGNGPTPPPSHNSGGSASGGGGGQGSGGKGSGGKGSGLAIALVLILAIALALVAWQGWQRLDNQQQRIDELAQQAEGSASQQAVSDLESRLDSGEAERDEAIQSTMGELRDEFDNYRSDVDETLGQVLDQLSQEQDTDEREWLHAEAAYLLRLANQRLQLEGDVEGAAALLRTADARLVDADNPALTTVRSEIASELAALDAVPQIDRTGIYLALNAQQERISGLRLSQEIEEQAVTSGIEQPPTGTFQRQLARFGQELKDLVVIRHHDEALEALITPEQESYLRQSLRLVLEQSQLALLNEEQELYEASIDKAIELLNGYYDTSREEAQSVITRLQELKQAQVKPELPDISASQQELARFIENRYETRGQSGGDS</sequence>
<protein>
    <submittedName>
        <fullName evidence="3">Uroporphyrinogen-III C-methyltransferase</fullName>
        <ecNumber evidence="3">2.1.1.107</ecNumber>
    </submittedName>
</protein>
<dbReference type="EMBL" id="JAKVTW010000007">
    <property type="protein sequence ID" value="MCH4812037.1"/>
    <property type="molecule type" value="Genomic_DNA"/>
</dbReference>
<dbReference type="InterPro" id="IPR007470">
    <property type="entry name" value="HemX"/>
</dbReference>
<feature type="compositionally biased region" description="Low complexity" evidence="1">
    <location>
        <begin position="127"/>
        <end position="160"/>
    </location>
</feature>
<feature type="compositionally biased region" description="Low complexity" evidence="1">
    <location>
        <begin position="72"/>
        <end position="90"/>
    </location>
</feature>
<evidence type="ECO:0000313" key="4">
    <source>
        <dbReference type="Proteomes" id="UP001320609"/>
    </source>
</evidence>
<proteinExistence type="predicted"/>
<dbReference type="PANTHER" id="PTHR38043:SF1">
    <property type="entry name" value="PROTEIN HEMX"/>
    <property type="match status" value="1"/>
</dbReference>
<feature type="compositionally biased region" description="Polar residues" evidence="1">
    <location>
        <begin position="91"/>
        <end position="111"/>
    </location>
</feature>
<feature type="compositionally biased region" description="Polar residues" evidence="1">
    <location>
        <begin position="1"/>
        <end position="18"/>
    </location>
</feature>
<gene>
    <name evidence="3" type="ORF">MLE19_11875</name>
</gene>
<keyword evidence="3" id="KW-0808">Transferase</keyword>